<dbReference type="AlphaFoldDB" id="A0A8X6KZ45"/>
<evidence type="ECO:0000313" key="1">
    <source>
        <dbReference type="EMBL" id="GFQ89476.1"/>
    </source>
</evidence>
<gene>
    <name evidence="1" type="ORF">TNCT_460171</name>
</gene>
<organism evidence="1 2">
    <name type="scientific">Trichonephila clavata</name>
    <name type="common">Joro spider</name>
    <name type="synonym">Nephila clavata</name>
    <dbReference type="NCBI Taxonomy" id="2740835"/>
    <lineage>
        <taxon>Eukaryota</taxon>
        <taxon>Metazoa</taxon>
        <taxon>Ecdysozoa</taxon>
        <taxon>Arthropoda</taxon>
        <taxon>Chelicerata</taxon>
        <taxon>Arachnida</taxon>
        <taxon>Araneae</taxon>
        <taxon>Araneomorphae</taxon>
        <taxon>Entelegynae</taxon>
        <taxon>Araneoidea</taxon>
        <taxon>Nephilidae</taxon>
        <taxon>Trichonephila</taxon>
    </lineage>
</organism>
<keyword evidence="2" id="KW-1185">Reference proteome</keyword>
<proteinExistence type="predicted"/>
<dbReference type="Proteomes" id="UP000887116">
    <property type="component" value="Unassembled WGS sequence"/>
</dbReference>
<protein>
    <submittedName>
        <fullName evidence="1">Uncharacterized protein</fullName>
    </submittedName>
</protein>
<sequence>MPIIKTPTPGREEKRPLAANSPGVVGGWTGKRDFRRMCSGFLPSGWSLRLTTDWFTLLWIFYLVADTLNFFKVLAHVKSPVFCFMPKPEDLPSCVCLLALFY</sequence>
<name>A0A8X6KZ45_TRICU</name>
<reference evidence="1" key="1">
    <citation type="submission" date="2020-07" db="EMBL/GenBank/DDBJ databases">
        <title>Multicomponent nature underlies the extraordinary mechanical properties of spider dragline silk.</title>
        <authorList>
            <person name="Kono N."/>
            <person name="Nakamura H."/>
            <person name="Mori M."/>
            <person name="Yoshida Y."/>
            <person name="Ohtoshi R."/>
            <person name="Malay A.D."/>
            <person name="Moran D.A.P."/>
            <person name="Tomita M."/>
            <person name="Numata K."/>
            <person name="Arakawa K."/>
        </authorList>
    </citation>
    <scope>NUCLEOTIDE SEQUENCE</scope>
</reference>
<dbReference type="OrthoDB" id="10457767at2759"/>
<evidence type="ECO:0000313" key="2">
    <source>
        <dbReference type="Proteomes" id="UP000887116"/>
    </source>
</evidence>
<accession>A0A8X6KZ45</accession>
<comment type="caution">
    <text evidence="1">The sequence shown here is derived from an EMBL/GenBank/DDBJ whole genome shotgun (WGS) entry which is preliminary data.</text>
</comment>
<dbReference type="EMBL" id="BMAO01023562">
    <property type="protein sequence ID" value="GFQ89476.1"/>
    <property type="molecule type" value="Genomic_DNA"/>
</dbReference>